<reference evidence="1" key="1">
    <citation type="submission" date="2022-07" db="EMBL/GenBank/DDBJ databases">
        <authorList>
            <person name="Trinca V."/>
            <person name="Uliana J.V.C."/>
            <person name="Torres T.T."/>
            <person name="Ward R.J."/>
            <person name="Monesi N."/>
        </authorList>
    </citation>
    <scope>NUCLEOTIDE SEQUENCE</scope>
    <source>
        <strain evidence="1">HSMRA1968</strain>
        <tissue evidence="1">Whole embryos</tissue>
    </source>
</reference>
<evidence type="ECO:0000313" key="2">
    <source>
        <dbReference type="Proteomes" id="UP001151699"/>
    </source>
</evidence>
<dbReference type="EMBL" id="WJQU01000004">
    <property type="protein sequence ID" value="KAJ6634935.1"/>
    <property type="molecule type" value="Genomic_DNA"/>
</dbReference>
<comment type="caution">
    <text evidence="1">The sequence shown here is derived from an EMBL/GenBank/DDBJ whole genome shotgun (WGS) entry which is preliminary data.</text>
</comment>
<dbReference type="Proteomes" id="UP001151699">
    <property type="component" value="Chromosome C"/>
</dbReference>
<accession>A0A9Q0MPR8</accession>
<organism evidence="1 2">
    <name type="scientific">Pseudolycoriella hygida</name>
    <dbReference type="NCBI Taxonomy" id="35572"/>
    <lineage>
        <taxon>Eukaryota</taxon>
        <taxon>Metazoa</taxon>
        <taxon>Ecdysozoa</taxon>
        <taxon>Arthropoda</taxon>
        <taxon>Hexapoda</taxon>
        <taxon>Insecta</taxon>
        <taxon>Pterygota</taxon>
        <taxon>Neoptera</taxon>
        <taxon>Endopterygota</taxon>
        <taxon>Diptera</taxon>
        <taxon>Nematocera</taxon>
        <taxon>Sciaroidea</taxon>
        <taxon>Sciaridae</taxon>
        <taxon>Pseudolycoriella</taxon>
    </lineage>
</organism>
<evidence type="ECO:0000313" key="1">
    <source>
        <dbReference type="EMBL" id="KAJ6634935.1"/>
    </source>
</evidence>
<dbReference type="OrthoDB" id="6021021at2759"/>
<sequence length="161" mass="19021">MENLVLSEGASDKDIYDTIENGSRKKVVHAIFDEFFSNVSINGVRYFSERRRHWSERITQLRAAAQVCEPFLQQMYDLKEDFFFDTMRDLSPIFENEVLFACEWRRDECSSKVFKPIFTDDVCRNVQGFKIILHTPDEVPQPWKRYIQIPTDQVSLISVQP</sequence>
<protein>
    <submittedName>
        <fullName evidence="1">Uncharacterized protein</fullName>
    </submittedName>
</protein>
<keyword evidence="2" id="KW-1185">Reference proteome</keyword>
<dbReference type="AlphaFoldDB" id="A0A9Q0MPR8"/>
<name>A0A9Q0MPR8_9DIPT</name>
<gene>
    <name evidence="1" type="ORF">Bhyg_13516</name>
</gene>
<proteinExistence type="predicted"/>